<dbReference type="AlphaFoldDB" id="F1RQG4"/>
<feature type="region of interest" description="Disordered" evidence="14">
    <location>
        <begin position="59"/>
        <end position="95"/>
    </location>
</feature>
<dbReference type="VGNC" id="VGNC:92933">
    <property type="gene designation" value="SLC14A2"/>
</dbReference>
<reference evidence="16" key="2">
    <citation type="journal article" date="2020" name="Gigascience">
        <title>An improved pig reference genome sequence to enable pig genetics and genomics research.</title>
        <authorList>
            <person name="Warr A."/>
            <person name="Affara N."/>
            <person name="Aken B."/>
            <person name="Beiki H."/>
            <person name="Bickhart D.M."/>
            <person name="Billis K."/>
            <person name="Chow W."/>
            <person name="Eory L."/>
            <person name="Finlayson H.A."/>
            <person name="Flicek P."/>
            <person name="Giron C.G."/>
            <person name="Griffin D.K."/>
            <person name="Hall R."/>
            <person name="Hannum G."/>
            <person name="Hourlier T."/>
            <person name="Howe K."/>
            <person name="Hume D.A."/>
            <person name="Izuogu O."/>
            <person name="Kim K."/>
            <person name="Koren S."/>
            <person name="Liu H."/>
            <person name="Manchanda N."/>
            <person name="Martin F.J."/>
            <person name="Nonneman D.J."/>
            <person name="O'Connor R.E."/>
            <person name="Phillippy A.M."/>
            <person name="Rohrer G.A."/>
            <person name="Rosen B.D."/>
            <person name="Rund L.A."/>
            <person name="Sargent C.A."/>
            <person name="Schook L.B."/>
            <person name="Schroeder S.G."/>
            <person name="Schwartz A.S."/>
            <person name="Skinner B.M."/>
            <person name="Talbot R."/>
            <person name="Tseng E."/>
            <person name="Tuggle C.K."/>
            <person name="Watson M."/>
            <person name="Smith T.P.L."/>
            <person name="Archibald A.L."/>
        </authorList>
    </citation>
    <scope>NUCLEOTIDE SEQUENCE [LARGE SCALE GENOMIC DNA]</scope>
    <source>
        <strain evidence="16">Duroc</strain>
    </source>
</reference>
<feature type="transmembrane region" description="Helical" evidence="15">
    <location>
        <begin position="312"/>
        <end position="344"/>
    </location>
</feature>
<dbReference type="PANTHER" id="PTHR10464:SF6">
    <property type="entry name" value="UREA TRANSPORTER 2"/>
    <property type="match status" value="1"/>
</dbReference>
<feature type="transmembrane region" description="Helical" evidence="15">
    <location>
        <begin position="647"/>
        <end position="666"/>
    </location>
</feature>
<feature type="transmembrane region" description="Helical" evidence="15">
    <location>
        <begin position="773"/>
        <end position="792"/>
    </location>
</feature>
<name>F1RQG4_PIG</name>
<reference evidence="17" key="1">
    <citation type="submission" date="2009-11" db="EMBL/GenBank/DDBJ databases">
        <authorList>
            <consortium name="Porcine genome sequencing project"/>
        </authorList>
    </citation>
    <scope>NUCLEOTIDE SEQUENCE [LARGE SCALE GENOMIC DNA]</scope>
    <source>
        <strain evidence="17">Duroc</strain>
    </source>
</reference>
<evidence type="ECO:0000256" key="2">
    <source>
        <dbReference type="ARBA" id="ARBA00005914"/>
    </source>
</evidence>
<evidence type="ECO:0000256" key="9">
    <source>
        <dbReference type="ARBA" id="ARBA00039623"/>
    </source>
</evidence>
<feature type="transmembrane region" description="Helical" evidence="15">
    <location>
        <begin position="247"/>
        <end position="266"/>
    </location>
</feature>
<evidence type="ECO:0000256" key="13">
    <source>
        <dbReference type="ARBA" id="ARBA00079410"/>
    </source>
</evidence>
<evidence type="ECO:0000256" key="5">
    <source>
        <dbReference type="ARBA" id="ARBA00022989"/>
    </source>
</evidence>
<organism evidence="16 17">
    <name type="scientific">Sus scrofa</name>
    <name type="common">Pig</name>
    <dbReference type="NCBI Taxonomy" id="9823"/>
    <lineage>
        <taxon>Eukaryota</taxon>
        <taxon>Metazoa</taxon>
        <taxon>Chordata</taxon>
        <taxon>Craniata</taxon>
        <taxon>Vertebrata</taxon>
        <taxon>Euteleostomi</taxon>
        <taxon>Mammalia</taxon>
        <taxon>Eutheria</taxon>
        <taxon>Laurasiatheria</taxon>
        <taxon>Artiodactyla</taxon>
        <taxon>Suina</taxon>
        <taxon>Suidae</taxon>
        <taxon>Sus</taxon>
    </lineage>
</organism>
<dbReference type="eggNOG" id="ENOG502QWSG">
    <property type="taxonomic scope" value="Eukaryota"/>
</dbReference>
<dbReference type="GO" id="GO:0050839">
    <property type="term" value="F:cell adhesion molecule binding"/>
    <property type="evidence" value="ECO:0007669"/>
    <property type="project" value="Ensembl"/>
</dbReference>
<feature type="transmembrane region" description="Helical" evidence="15">
    <location>
        <begin position="379"/>
        <end position="402"/>
    </location>
</feature>
<dbReference type="GO" id="GO:0015204">
    <property type="term" value="F:urea transmembrane transporter activity"/>
    <property type="evidence" value="ECO:0007669"/>
    <property type="project" value="Ensembl"/>
</dbReference>
<feature type="compositionally biased region" description="Polar residues" evidence="14">
    <location>
        <begin position="466"/>
        <end position="477"/>
    </location>
</feature>
<evidence type="ECO:0000256" key="7">
    <source>
        <dbReference type="ARBA" id="ARBA00023180"/>
    </source>
</evidence>
<dbReference type="Bgee" id="ENSSSCG00000004491">
    <property type="expression patterns" value="Expressed in blood and 6 other cell types or tissues"/>
</dbReference>
<keyword evidence="3" id="KW-1003">Cell membrane</keyword>
<dbReference type="FunFam" id="1.10.3430.10:FF:000002">
    <property type="entry name" value="urea transporter 2"/>
    <property type="match status" value="2"/>
</dbReference>
<feature type="region of interest" description="Disordered" evidence="14">
    <location>
        <begin position="454"/>
        <end position="479"/>
    </location>
</feature>
<evidence type="ECO:0000256" key="10">
    <source>
        <dbReference type="ARBA" id="ARBA00041364"/>
    </source>
</evidence>
<feature type="transmembrane region" description="Helical" evidence="15">
    <location>
        <begin position="672"/>
        <end position="694"/>
    </location>
</feature>
<evidence type="ECO:0000313" key="17">
    <source>
        <dbReference type="Proteomes" id="UP000008227"/>
    </source>
</evidence>
<sequence>MSSCHRKDMSDAHTHSSPLLAKPLSSRYKLNESEFTSPSWPSNPQDTHLALPLLEMPEEKDLRSSNEESHIVKIEKPNEKGRRRGSRIAPQGSAGQGSISLFQAVGYLTGEMKECRSWLKDKPLALQFTDWVLRGAAQVVFVNNPLSGLIIFIGLLIQNPWWTIAGGLGTVVSTLTALALSQDRAAITSGLHGYNGMLVGMLIAVFSEKLDYYWWLLLPVTFTAMSCPILSSALGSIFSKRLPVFTLPFNIAVTLYLAATGPYNLFFPTTLVEPMSSVPNITWTEIEMPLLLQAIPIGVGQVYGCDNPWTGGVFLVALFICSPLICLHAAIGSIVGILAALTVATPFETIYLGIWSYNCVLSCIAIGGMFYALTWQTHLLALVCALFCAYLGAALSNIMSVVGVPPGTWAFCLSSLIFLLLTTNNPAIYKLPLSKVTYPEANRIYYLTLKSSEEQKSPSGSAGGQPPTTSPKASESSEVVLPKPRNVFHIEWSSIRRSKVFGKGEHQERHTKHPSPHQYWKPEVELLDLDTMEESSEIKVGTGISKTSRIQSFLAANGKRVRKALGYITGEMKEFGERLRDKSPVFQFLDWVLRGTSQVMFVNNPLSGILIILGLFIQNPWWAISGCLGTVVSTLTALILSQDKSAIAAGLHGYNGVLVGLLMAVFSDKGNYYWWLLLPIIVMSTSCPILSSALGSIFSKWDLPVFTLPFNIAVTLYLAATGPYNLFFPTTLLQPASSVPNITWSEVQVPLLLRAIPVGIGQVYGCDNPWTGGIFLIALFISSPLICLHAAIGSTMGMLAALTLATPFDSIYLGLWGFNSTLASIAIGGMFYVLTWQTHLLAIACALFAAYLGAALANMLSVFGLPPCTWPFCLSALTFLLLKTNNPTIYKLPLSKVTYPEANRIYYLSQEKNRRASSVTKYQAYDVS</sequence>
<reference evidence="16" key="4">
    <citation type="submission" date="2025-09" db="UniProtKB">
        <authorList>
            <consortium name="Ensembl"/>
        </authorList>
    </citation>
    <scope>IDENTIFICATION</scope>
</reference>
<keyword evidence="7" id="KW-0325">Glycoprotein</keyword>
<gene>
    <name evidence="16 18" type="primary">SLC14A2</name>
</gene>
<dbReference type="Pfam" id="PF03253">
    <property type="entry name" value="UT"/>
    <property type="match status" value="2"/>
</dbReference>
<evidence type="ECO:0000256" key="3">
    <source>
        <dbReference type="ARBA" id="ARBA00022475"/>
    </source>
</evidence>
<dbReference type="PANTHER" id="PTHR10464">
    <property type="entry name" value="UREA TRANSPORTER"/>
    <property type="match status" value="1"/>
</dbReference>
<dbReference type="STRING" id="9823.ENSSSCP00000004845"/>
<feature type="transmembrane region" description="Helical" evidence="15">
    <location>
        <begin position="350"/>
        <end position="372"/>
    </location>
</feature>
<feature type="transmembrane region" description="Helical" evidence="15">
    <location>
        <begin position="706"/>
        <end position="727"/>
    </location>
</feature>
<evidence type="ECO:0000313" key="16">
    <source>
        <dbReference type="Ensembl" id="ENSSSCP00000004845.4"/>
    </source>
</evidence>
<dbReference type="PaxDb" id="9823-ENSSSCP00000004845"/>
<keyword evidence="4 15" id="KW-0812">Transmembrane</keyword>
<feature type="region of interest" description="Disordered" evidence="14">
    <location>
        <begin position="1"/>
        <end position="23"/>
    </location>
</feature>
<evidence type="ECO:0000256" key="6">
    <source>
        <dbReference type="ARBA" id="ARBA00023136"/>
    </source>
</evidence>
<evidence type="ECO:0000256" key="8">
    <source>
        <dbReference type="ARBA" id="ARBA00033993"/>
    </source>
</evidence>
<feature type="transmembrane region" description="Helical" evidence="15">
    <location>
        <begin position="840"/>
        <end position="857"/>
    </location>
</feature>
<dbReference type="GO" id="GO:0016324">
    <property type="term" value="C:apical plasma membrane"/>
    <property type="evidence" value="ECO:0007669"/>
    <property type="project" value="Ensembl"/>
</dbReference>
<protein>
    <recommendedName>
        <fullName evidence="9">Urea transporter 1</fullName>
    </recommendedName>
    <alternativeName>
        <fullName evidence="10">Solute carrier family 14 member 1</fullName>
    </alternativeName>
    <alternativeName>
        <fullName evidence="13">Urea transporter B</fullName>
    </alternativeName>
    <alternativeName>
        <fullName evidence="11">Urea transporter, erythrocyte</fullName>
    </alternativeName>
</protein>
<dbReference type="GO" id="GO:0071918">
    <property type="term" value="P:urea transmembrane transport"/>
    <property type="evidence" value="ECO:0000318"/>
    <property type="project" value="GO_Central"/>
</dbReference>
<accession>F1RQG4</accession>
<keyword evidence="6 15" id="KW-0472">Membrane</keyword>
<keyword evidence="5 15" id="KW-1133">Transmembrane helix</keyword>
<comment type="subcellular location">
    <subcellularLocation>
        <location evidence="1">Cell membrane</location>
        <topology evidence="1">Multi-pass membrane protein</topology>
    </subcellularLocation>
</comment>
<feature type="transmembrane region" description="Helical" evidence="15">
    <location>
        <begin position="812"/>
        <end position="833"/>
    </location>
</feature>
<dbReference type="HOGENOM" id="CLU_340555_0_0_1"/>
<evidence type="ECO:0000256" key="1">
    <source>
        <dbReference type="ARBA" id="ARBA00004651"/>
    </source>
</evidence>
<dbReference type="GeneTree" id="ENSGT00390000018729"/>
<feature type="transmembrane region" description="Helical" evidence="15">
    <location>
        <begin position="863"/>
        <end position="882"/>
    </location>
</feature>
<comment type="similarity">
    <text evidence="2">Belongs to the urea transporter family.</text>
</comment>
<feature type="transmembrane region" description="Helical" evidence="15">
    <location>
        <begin position="131"/>
        <end position="155"/>
    </location>
</feature>
<evidence type="ECO:0000256" key="11">
    <source>
        <dbReference type="ARBA" id="ARBA00042720"/>
    </source>
</evidence>
<proteinExistence type="inferred from homology"/>
<evidence type="ECO:0000256" key="12">
    <source>
        <dbReference type="ARBA" id="ARBA00047076"/>
    </source>
</evidence>
<evidence type="ECO:0000256" key="14">
    <source>
        <dbReference type="SAM" id="MobiDB-lite"/>
    </source>
</evidence>
<feature type="transmembrane region" description="Helical" evidence="15">
    <location>
        <begin position="408"/>
        <end position="429"/>
    </location>
</feature>
<evidence type="ECO:0000256" key="15">
    <source>
        <dbReference type="SAM" id="Phobius"/>
    </source>
</evidence>
<dbReference type="InterPro" id="IPR004937">
    <property type="entry name" value="Urea_transporter"/>
</dbReference>
<comment type="catalytic activity">
    <reaction evidence="8">
        <text>urea(in) = urea(out)</text>
        <dbReference type="Rhea" id="RHEA:32799"/>
        <dbReference type="ChEBI" id="CHEBI:16199"/>
    </reaction>
</comment>
<evidence type="ECO:0000256" key="4">
    <source>
        <dbReference type="ARBA" id="ARBA00022692"/>
    </source>
</evidence>
<dbReference type="Ensembl" id="ENSSSCT00000004962.4">
    <property type="protein sequence ID" value="ENSSSCP00000004845.4"/>
    <property type="gene ID" value="ENSSSCG00000004491.4"/>
</dbReference>
<dbReference type="Gene3D" id="1.10.3430.10">
    <property type="entry name" value="Ammonium transporter AmtB like domains"/>
    <property type="match status" value="2"/>
</dbReference>
<dbReference type="InterPro" id="IPR029020">
    <property type="entry name" value="Ammonium/urea_transptr"/>
</dbReference>
<reference evidence="16" key="3">
    <citation type="submission" date="2025-08" db="UniProtKB">
        <authorList>
            <consortium name="Ensembl"/>
        </authorList>
    </citation>
    <scope>IDENTIFICATION</scope>
</reference>
<dbReference type="InParanoid" id="F1RQG4"/>
<feature type="compositionally biased region" description="Basic and acidic residues" evidence="14">
    <location>
        <begin position="59"/>
        <end position="80"/>
    </location>
</feature>
<dbReference type="FunCoup" id="F1RQG4">
    <property type="interactions" value="165"/>
</dbReference>
<comment type="subunit">
    <text evidence="12">Homotrimer; each subunit contains a pore through which urea permeates. Identified in a complex with STOM.</text>
</comment>
<feature type="transmembrane region" description="Helical" evidence="15">
    <location>
        <begin position="187"/>
        <end position="206"/>
    </location>
</feature>
<feature type="transmembrane region" description="Helical" evidence="15">
    <location>
        <begin position="212"/>
        <end position="235"/>
    </location>
</feature>
<feature type="compositionally biased region" description="Basic and acidic residues" evidence="14">
    <location>
        <begin position="1"/>
        <end position="14"/>
    </location>
</feature>
<dbReference type="Proteomes" id="UP000008227">
    <property type="component" value="Chromosome 1"/>
</dbReference>
<evidence type="ECO:0000313" key="18">
    <source>
        <dbReference type="VGNC" id="VGNC:92933"/>
    </source>
</evidence>
<keyword evidence="17" id="KW-1185">Reference proteome</keyword>
<dbReference type="Reactome" id="R-SSC-425366">
    <property type="pathway name" value="Transport of bile salts and organic acids, metal ions and amine compounds"/>
</dbReference>